<keyword evidence="2" id="KW-1185">Reference proteome</keyword>
<proteinExistence type="predicted"/>
<evidence type="ECO:0000313" key="2">
    <source>
        <dbReference type="Proteomes" id="UP000699042"/>
    </source>
</evidence>
<name>A0A9P7QYZ9_9PEZI</name>
<protein>
    <submittedName>
        <fullName evidence="1">Uncharacterized protein</fullName>
    </submittedName>
</protein>
<dbReference type="EMBL" id="JAESDN010000008">
    <property type="protein sequence ID" value="KAG7046608.1"/>
    <property type="molecule type" value="Genomic_DNA"/>
</dbReference>
<sequence length="84" mass="9845">MGLFMSENPPTRMRPTKFDIRGRYVNGFMRHKIVVKLERAGGADDKLGFLCSEDRKRRYDVLSKKKSGVTTENCQKWEVEYQVD</sequence>
<organism evidence="1 2">
    <name type="scientific">Colletotrichum scovillei</name>
    <dbReference type="NCBI Taxonomy" id="1209932"/>
    <lineage>
        <taxon>Eukaryota</taxon>
        <taxon>Fungi</taxon>
        <taxon>Dikarya</taxon>
        <taxon>Ascomycota</taxon>
        <taxon>Pezizomycotina</taxon>
        <taxon>Sordariomycetes</taxon>
        <taxon>Hypocreomycetidae</taxon>
        <taxon>Glomerellales</taxon>
        <taxon>Glomerellaceae</taxon>
        <taxon>Colletotrichum</taxon>
        <taxon>Colletotrichum acutatum species complex</taxon>
    </lineage>
</organism>
<gene>
    <name evidence="1" type="ORF">JMJ77_014835</name>
</gene>
<accession>A0A9P7QYZ9</accession>
<evidence type="ECO:0000313" key="1">
    <source>
        <dbReference type="EMBL" id="KAG7046608.1"/>
    </source>
</evidence>
<dbReference type="Proteomes" id="UP000699042">
    <property type="component" value="Unassembled WGS sequence"/>
</dbReference>
<reference evidence="1" key="1">
    <citation type="submission" date="2021-05" db="EMBL/GenBank/DDBJ databases">
        <title>Comparative genomics of three Colletotrichum scovillei strains and genetic complementation revealed genes involved fungal growth and virulence on chili pepper.</title>
        <authorList>
            <person name="Hsieh D.-K."/>
            <person name="Chuang S.-C."/>
            <person name="Chen C.-Y."/>
            <person name="Chao Y.-T."/>
            <person name="Lu M.-Y.J."/>
            <person name="Lee M.-H."/>
            <person name="Shih M.-C."/>
        </authorList>
    </citation>
    <scope>NUCLEOTIDE SEQUENCE</scope>
    <source>
        <strain evidence="1">Coll-153</strain>
    </source>
</reference>
<comment type="caution">
    <text evidence="1">The sequence shown here is derived from an EMBL/GenBank/DDBJ whole genome shotgun (WGS) entry which is preliminary data.</text>
</comment>
<dbReference type="AlphaFoldDB" id="A0A9P7QYZ9"/>